<feature type="compositionally biased region" description="Gly residues" evidence="1">
    <location>
        <begin position="133"/>
        <end position="142"/>
    </location>
</feature>
<gene>
    <name evidence="2" type="ORF">C2845_PM08G03710</name>
</gene>
<comment type="caution">
    <text evidence="2">The sequence shown here is derived from an EMBL/GenBank/DDBJ whole genome shotgun (WGS) entry which is preliminary data.</text>
</comment>
<reference evidence="3" key="1">
    <citation type="journal article" date="2019" name="Nat. Commun.">
        <title>The genome of broomcorn millet.</title>
        <authorList>
            <person name="Zou C."/>
            <person name="Miki D."/>
            <person name="Li D."/>
            <person name="Tang Q."/>
            <person name="Xiao L."/>
            <person name="Rajput S."/>
            <person name="Deng P."/>
            <person name="Jia W."/>
            <person name="Huang R."/>
            <person name="Zhang M."/>
            <person name="Sun Y."/>
            <person name="Hu J."/>
            <person name="Fu X."/>
            <person name="Schnable P.S."/>
            <person name="Li F."/>
            <person name="Zhang H."/>
            <person name="Feng B."/>
            <person name="Zhu X."/>
            <person name="Liu R."/>
            <person name="Schnable J.C."/>
            <person name="Zhu J.-K."/>
            <person name="Zhang H."/>
        </authorList>
    </citation>
    <scope>NUCLEOTIDE SEQUENCE [LARGE SCALE GENOMIC DNA]</scope>
</reference>
<evidence type="ECO:0000313" key="3">
    <source>
        <dbReference type="Proteomes" id="UP000275267"/>
    </source>
</evidence>
<dbReference type="Proteomes" id="UP000275267">
    <property type="component" value="Unassembled WGS sequence"/>
</dbReference>
<evidence type="ECO:0000256" key="1">
    <source>
        <dbReference type="SAM" id="MobiDB-lite"/>
    </source>
</evidence>
<keyword evidence="3" id="KW-1185">Reference proteome</keyword>
<name>A0A3L6R3W8_PANMI</name>
<feature type="compositionally biased region" description="Basic and acidic residues" evidence="1">
    <location>
        <begin position="40"/>
        <end position="53"/>
    </location>
</feature>
<dbReference type="EMBL" id="PQIB02000010">
    <property type="protein sequence ID" value="RLM93754.1"/>
    <property type="molecule type" value="Genomic_DNA"/>
</dbReference>
<sequence>MQRDESSLRLGWSLPSAAPLKLNFSARRSETRASLSGAKRKAEELAEEAKPVEVVRTPAPEEEPLASRVRLDAQAVARAEEEKSGAELAPPHDAGIGSAVPTQEVAGRATVEPSRLPAINRSGAADGPSHWGGPDGGRTTGH</sequence>
<feature type="region of interest" description="Disordered" evidence="1">
    <location>
        <begin position="77"/>
        <end position="142"/>
    </location>
</feature>
<proteinExistence type="predicted"/>
<evidence type="ECO:0000313" key="2">
    <source>
        <dbReference type="EMBL" id="RLM93754.1"/>
    </source>
</evidence>
<feature type="region of interest" description="Disordered" evidence="1">
    <location>
        <begin position="27"/>
        <end position="65"/>
    </location>
</feature>
<accession>A0A3L6R3W8</accession>
<protein>
    <submittedName>
        <fullName evidence="2">Uncharacterized protein</fullName>
    </submittedName>
</protein>
<dbReference type="AlphaFoldDB" id="A0A3L6R3W8"/>
<organism evidence="2 3">
    <name type="scientific">Panicum miliaceum</name>
    <name type="common">Proso millet</name>
    <name type="synonym">Broomcorn millet</name>
    <dbReference type="NCBI Taxonomy" id="4540"/>
    <lineage>
        <taxon>Eukaryota</taxon>
        <taxon>Viridiplantae</taxon>
        <taxon>Streptophyta</taxon>
        <taxon>Embryophyta</taxon>
        <taxon>Tracheophyta</taxon>
        <taxon>Spermatophyta</taxon>
        <taxon>Magnoliopsida</taxon>
        <taxon>Liliopsida</taxon>
        <taxon>Poales</taxon>
        <taxon>Poaceae</taxon>
        <taxon>PACMAD clade</taxon>
        <taxon>Panicoideae</taxon>
        <taxon>Panicodae</taxon>
        <taxon>Paniceae</taxon>
        <taxon>Panicinae</taxon>
        <taxon>Panicum</taxon>
        <taxon>Panicum sect. Panicum</taxon>
    </lineage>
</organism>